<sequence length="647" mass="72330">MALRIKARHAVKPAISTWNGTLPLSQLDQIGVITHTPLIYIYNKPSPNCSSHDEIIEALKESLSRVLVPFYPLAGRLHWIGGGRLELHCNALGVELIEAESSQEIIELGDLFSNFEGFEDLVPHVDYEKPFGEIPVFLVQLTWFRCGGIGLSTNMSHAVTDGLGAFNFIREWANLARGEPLRGSPYLDRQILDDGGKTLVEELPYVDHVSSFPTLPTLIGKADSFEKRTKETIATTLLLTKSQVDKLRKAANREIQHDCDQECPHSRFEAVAAHIWRCTSKARQHRSEQMTALSFYVDSRRRMDPPLPPRYFGNAVVNVIASSQAGELISRSLSHACRKIREATNSVTNEYIRSMIDFLKEQKSLSTYQDRTALGNTKGIFHGNPNLGVASWLNLPVRGLDFGWGEEIYMGPGSHDFNEDGDVMILPGYNNDGSVVVVVLTEEENQIMGGKIKACYVVKPAEPTWTGIQSLSELDQIGVIKHIPTIYFYDNVAIKDWLSPPNKIICTLKDSLSCVLVPFYPLAGRLCGCNAKGVELIEAESCQVGELMSIPLSHASQKIREEDKKVTGDNISSMIEFLEPQSSALFSFHQRNPSKEEKADRRTIRFLSSPSGMHHHRHQSICATEIEKHQTKTCCKVKVNATFNWTI</sequence>
<dbReference type="Gene3D" id="3.30.559.10">
    <property type="entry name" value="Chloramphenicol acetyltransferase-like domain"/>
    <property type="match status" value="3"/>
</dbReference>
<dbReference type="InterPro" id="IPR023213">
    <property type="entry name" value="CAT-like_dom_sf"/>
</dbReference>
<proteinExistence type="inferred from homology"/>
<gene>
    <name evidence="2" type="ORF">Cgig2_011446</name>
</gene>
<dbReference type="Pfam" id="PF02458">
    <property type="entry name" value="Transferase"/>
    <property type="match status" value="2"/>
</dbReference>
<dbReference type="GO" id="GO:0016747">
    <property type="term" value="F:acyltransferase activity, transferring groups other than amino-acyl groups"/>
    <property type="evidence" value="ECO:0007669"/>
    <property type="project" value="TreeGrafter"/>
</dbReference>
<protein>
    <submittedName>
        <fullName evidence="2">Uncharacterized protein</fullName>
    </submittedName>
</protein>
<keyword evidence="3" id="KW-1185">Reference proteome</keyword>
<dbReference type="PANTHER" id="PTHR31642">
    <property type="entry name" value="TRICHOTHECENE 3-O-ACETYLTRANSFERASE"/>
    <property type="match status" value="1"/>
</dbReference>
<evidence type="ECO:0000313" key="2">
    <source>
        <dbReference type="EMBL" id="KAJ8448825.1"/>
    </source>
</evidence>
<dbReference type="PANTHER" id="PTHR31642:SF324">
    <property type="entry name" value="SPERMIDINE HYDROXYCINNAMOYL TRANSFERASE"/>
    <property type="match status" value="1"/>
</dbReference>
<dbReference type="Proteomes" id="UP001153076">
    <property type="component" value="Unassembled WGS sequence"/>
</dbReference>
<evidence type="ECO:0000313" key="3">
    <source>
        <dbReference type="Proteomes" id="UP001153076"/>
    </source>
</evidence>
<dbReference type="OrthoDB" id="671439at2759"/>
<reference evidence="2" key="1">
    <citation type="submission" date="2022-04" db="EMBL/GenBank/DDBJ databases">
        <title>Carnegiea gigantea Genome sequencing and assembly v2.</title>
        <authorList>
            <person name="Copetti D."/>
            <person name="Sanderson M.J."/>
            <person name="Burquez A."/>
            <person name="Wojciechowski M.F."/>
        </authorList>
    </citation>
    <scope>NUCLEOTIDE SEQUENCE</scope>
    <source>
        <strain evidence="2">SGP5-SGP5p</strain>
        <tissue evidence="2">Aerial part</tissue>
    </source>
</reference>
<dbReference type="AlphaFoldDB" id="A0A9Q1KTJ9"/>
<comment type="caution">
    <text evidence="2">The sequence shown here is derived from an EMBL/GenBank/DDBJ whole genome shotgun (WGS) entry which is preliminary data.</text>
</comment>
<dbReference type="InterPro" id="IPR050317">
    <property type="entry name" value="Plant_Fungal_Acyltransferase"/>
</dbReference>
<evidence type="ECO:0000256" key="1">
    <source>
        <dbReference type="ARBA" id="ARBA00009861"/>
    </source>
</evidence>
<comment type="similarity">
    <text evidence="1">Belongs to the plant acyltransferase family.</text>
</comment>
<organism evidence="2 3">
    <name type="scientific">Carnegiea gigantea</name>
    <dbReference type="NCBI Taxonomy" id="171969"/>
    <lineage>
        <taxon>Eukaryota</taxon>
        <taxon>Viridiplantae</taxon>
        <taxon>Streptophyta</taxon>
        <taxon>Embryophyta</taxon>
        <taxon>Tracheophyta</taxon>
        <taxon>Spermatophyta</taxon>
        <taxon>Magnoliopsida</taxon>
        <taxon>eudicotyledons</taxon>
        <taxon>Gunneridae</taxon>
        <taxon>Pentapetalae</taxon>
        <taxon>Caryophyllales</taxon>
        <taxon>Cactineae</taxon>
        <taxon>Cactaceae</taxon>
        <taxon>Cactoideae</taxon>
        <taxon>Echinocereeae</taxon>
        <taxon>Carnegiea</taxon>
    </lineage>
</organism>
<accession>A0A9Q1KTJ9</accession>
<name>A0A9Q1KTJ9_9CARY</name>
<dbReference type="EMBL" id="JAKOGI010000027">
    <property type="protein sequence ID" value="KAJ8448825.1"/>
    <property type="molecule type" value="Genomic_DNA"/>
</dbReference>